<dbReference type="Proteomes" id="UP000701801">
    <property type="component" value="Unassembled WGS sequence"/>
</dbReference>
<name>A0A9N9LY08_9HELO</name>
<dbReference type="EMBL" id="CAJVRM010000709">
    <property type="protein sequence ID" value="CAG8983078.1"/>
    <property type="molecule type" value="Genomic_DNA"/>
</dbReference>
<dbReference type="OrthoDB" id="3473305at2759"/>
<evidence type="ECO:0000313" key="2">
    <source>
        <dbReference type="Proteomes" id="UP000701801"/>
    </source>
</evidence>
<accession>A0A9N9LY08</accession>
<organism evidence="1 2">
    <name type="scientific">Hymenoscyphus albidus</name>
    <dbReference type="NCBI Taxonomy" id="595503"/>
    <lineage>
        <taxon>Eukaryota</taxon>
        <taxon>Fungi</taxon>
        <taxon>Dikarya</taxon>
        <taxon>Ascomycota</taxon>
        <taxon>Pezizomycotina</taxon>
        <taxon>Leotiomycetes</taxon>
        <taxon>Helotiales</taxon>
        <taxon>Helotiaceae</taxon>
        <taxon>Hymenoscyphus</taxon>
    </lineage>
</organism>
<evidence type="ECO:0000313" key="1">
    <source>
        <dbReference type="EMBL" id="CAG8983078.1"/>
    </source>
</evidence>
<keyword evidence="2" id="KW-1185">Reference proteome</keyword>
<dbReference type="AlphaFoldDB" id="A0A9N9LY08"/>
<sequence length="191" mass="22291">MDRWKGATRNACFPAKEATCGRISITKSSRIGTSDLWLSATDCVGLSIGEIKHVRVELVDSKGKEDEDFWYGRNGSDSYSEAREALLRFPKLESVDFLVPQFYEYARLMEDWWGRRHYPRVVDMSTGEWVDQEAVGPYRYCIDSACARSWGYDTDDADEEESNWQLGWDEDRIEDMKELQMPRPRINLDYQ</sequence>
<protein>
    <submittedName>
        <fullName evidence="1">Uncharacterized protein</fullName>
    </submittedName>
</protein>
<gene>
    <name evidence="1" type="ORF">HYALB_00006106</name>
</gene>
<reference evidence="1" key="1">
    <citation type="submission" date="2021-07" db="EMBL/GenBank/DDBJ databases">
        <authorList>
            <person name="Durling M."/>
        </authorList>
    </citation>
    <scope>NUCLEOTIDE SEQUENCE</scope>
</reference>
<comment type="caution">
    <text evidence="1">The sequence shown here is derived from an EMBL/GenBank/DDBJ whole genome shotgun (WGS) entry which is preliminary data.</text>
</comment>
<proteinExistence type="predicted"/>